<evidence type="ECO:0000313" key="2">
    <source>
        <dbReference type="Proteomes" id="UP000675881"/>
    </source>
</evidence>
<dbReference type="AlphaFoldDB" id="A0A7R8HD09"/>
<dbReference type="Proteomes" id="UP000675881">
    <property type="component" value="Chromosome 8"/>
</dbReference>
<keyword evidence="2" id="KW-1185">Reference proteome</keyword>
<name>A0A7R8HD09_LEPSM</name>
<evidence type="ECO:0000313" key="1">
    <source>
        <dbReference type="EMBL" id="CAF3025169.1"/>
    </source>
</evidence>
<reference evidence="1" key="1">
    <citation type="submission" date="2021-02" db="EMBL/GenBank/DDBJ databases">
        <authorList>
            <person name="Bekaert M."/>
        </authorList>
    </citation>
    <scope>NUCLEOTIDE SEQUENCE</scope>
    <source>
        <strain evidence="1">IoA-00</strain>
    </source>
</reference>
<accession>A0A7R8HD09</accession>
<sequence>MVSVTTRGEYREYFEESLQEQTDEVKDVSPDLKRIEELDERVCSEMEQLMKFYAESTPMIILAVVGVSDFHDEIIMIQRALKANDIYLEDPNVRRFVIPLLESKVSGLLRDGWERFVTKAAETHNSMKSDGTWQIMKRVVNKKNGAGLVPLSSRSNVGHISTIKSTLLMTARIHIAGNDRSEEVHVLFDPGSQISLVTSRLVKYHKLRGIPGEMSINGAADMECPIKNYSRHVIRL</sequence>
<gene>
    <name evidence="1" type="ORF">LSAA_14105</name>
</gene>
<dbReference type="EMBL" id="HG994587">
    <property type="protein sequence ID" value="CAF3025169.1"/>
    <property type="molecule type" value="Genomic_DNA"/>
</dbReference>
<organism evidence="1 2">
    <name type="scientific">Lepeophtheirus salmonis</name>
    <name type="common">Salmon louse</name>
    <name type="synonym">Caligus salmonis</name>
    <dbReference type="NCBI Taxonomy" id="72036"/>
    <lineage>
        <taxon>Eukaryota</taxon>
        <taxon>Metazoa</taxon>
        <taxon>Ecdysozoa</taxon>
        <taxon>Arthropoda</taxon>
        <taxon>Crustacea</taxon>
        <taxon>Multicrustacea</taxon>
        <taxon>Hexanauplia</taxon>
        <taxon>Copepoda</taxon>
        <taxon>Siphonostomatoida</taxon>
        <taxon>Caligidae</taxon>
        <taxon>Lepeophtheirus</taxon>
    </lineage>
</organism>
<proteinExistence type="predicted"/>
<protein>
    <submittedName>
        <fullName evidence="1">(salmon louse) hypothetical protein</fullName>
    </submittedName>
</protein>